<name>A0A921NA85_9BACL</name>
<evidence type="ECO:0000313" key="7">
    <source>
        <dbReference type="EMBL" id="HJH10284.1"/>
    </source>
</evidence>
<feature type="transmembrane region" description="Helical" evidence="4">
    <location>
        <begin position="355"/>
        <end position="375"/>
    </location>
</feature>
<evidence type="ECO:0000256" key="3">
    <source>
        <dbReference type="SAM" id="Coils"/>
    </source>
</evidence>
<feature type="transmembrane region" description="Helical" evidence="4">
    <location>
        <begin position="172"/>
        <end position="192"/>
    </location>
</feature>
<reference evidence="7" key="1">
    <citation type="journal article" date="2021" name="PeerJ">
        <title>Extensive microbial diversity within the chicken gut microbiome revealed by metagenomics and culture.</title>
        <authorList>
            <person name="Gilroy R."/>
            <person name="Ravi A."/>
            <person name="Getino M."/>
            <person name="Pursley I."/>
            <person name="Horton D.L."/>
            <person name="Alikhan N.F."/>
            <person name="Baker D."/>
            <person name="Gharbi K."/>
            <person name="Hall N."/>
            <person name="Watson M."/>
            <person name="Adriaenssens E.M."/>
            <person name="Foster-Nyarko E."/>
            <person name="Jarju S."/>
            <person name="Secka A."/>
            <person name="Antonio M."/>
            <person name="Oren A."/>
            <person name="Chaudhuri R.R."/>
            <person name="La Ragione R."/>
            <person name="Hildebrand F."/>
            <person name="Pallen M.J."/>
        </authorList>
    </citation>
    <scope>NUCLEOTIDE SEQUENCE</scope>
    <source>
        <strain evidence="7">CHK160-4876</strain>
    </source>
</reference>
<dbReference type="EMBL" id="DYTV01000011">
    <property type="protein sequence ID" value="HJH10284.1"/>
    <property type="molecule type" value="Genomic_DNA"/>
</dbReference>
<reference evidence="7" key="2">
    <citation type="submission" date="2021-09" db="EMBL/GenBank/DDBJ databases">
        <authorList>
            <person name="Gilroy R."/>
        </authorList>
    </citation>
    <scope>NUCLEOTIDE SEQUENCE</scope>
    <source>
        <strain evidence="7">CHK160-4876</strain>
    </source>
</reference>
<comment type="subcellular location">
    <subcellularLocation>
        <location evidence="1">Membrane</location>
    </subcellularLocation>
</comment>
<evidence type="ECO:0000313" key="8">
    <source>
        <dbReference type="Proteomes" id="UP000700212"/>
    </source>
</evidence>
<feature type="transmembrane region" description="Helical" evidence="4">
    <location>
        <begin position="229"/>
        <end position="248"/>
    </location>
</feature>
<dbReference type="InterPro" id="IPR002656">
    <property type="entry name" value="Acyl_transf_3_dom"/>
</dbReference>
<feature type="transmembrane region" description="Helical" evidence="4">
    <location>
        <begin position="254"/>
        <end position="272"/>
    </location>
</feature>
<evidence type="ECO:0000256" key="2">
    <source>
        <dbReference type="ARBA" id="ARBA00007400"/>
    </source>
</evidence>
<feature type="transmembrane region" description="Helical" evidence="4">
    <location>
        <begin position="12"/>
        <end position="29"/>
    </location>
</feature>
<dbReference type="Pfam" id="PF01757">
    <property type="entry name" value="Acyl_transf_3"/>
    <property type="match status" value="1"/>
</dbReference>
<feature type="domain" description="SGNH" evidence="6">
    <location>
        <begin position="473"/>
        <end position="679"/>
    </location>
</feature>
<keyword evidence="4" id="KW-1133">Transmembrane helix</keyword>
<comment type="caution">
    <text evidence="7">The sequence shown here is derived from an EMBL/GenBank/DDBJ whole genome shotgun (WGS) entry which is preliminary data.</text>
</comment>
<keyword evidence="7" id="KW-0012">Acyltransferase</keyword>
<keyword evidence="4" id="KW-0812">Transmembrane</keyword>
<protein>
    <submittedName>
        <fullName evidence="7">Acyltransferase</fullName>
    </submittedName>
</protein>
<sequence length="700" mass="79876">MQKKKRFRLELEGLRAVAAILVAVYHIWFNRISGGVDVFFVISGFLITTSILSVYAKEKKLNIIAYIVKLLKRLMPTAWFVAIITLIGSFLLLPVTNRPRIVQEFVASVLYYENWQLAFNSVDYLAENASASPFQQFWALGIQFQFYLIWLVLFTLIISVYVVTGLRNIKKVAALFISLTVVVSFIFSVTSTQVNQPFAYYHTFARLWEFGIGGLLALVATNIRVHKKLAFVLGWLGLIGLIACGIIFQVANVFPGYAALWPVLCAVFIVIAGDSAKKGSAYQVLSFSPLVKFGSISYAFYLWHWPLLVFYYAQFKVEQVSVIAGILILLVAAVLAYFTIHVIEKPIRQMKSKTLPAFIVISTLVTIVLLGNMYFNYQEQERIKRVAAETERILQQKEQERKQAAIKEQKELEQKFKEWDISFNNPGAMVKFTKQPMYESDETIMPAIEVAKQDVSPVYPDKCITKINETNVVICEYGETQNYEHVVAIIGGSHSAHWVPMLHKFGKKEKVKIVTYIKPRCRLQFNSPEDKGHCAPWFEDAIEQVIKDKPDLLFSVADIGKQQMPTIPKDFNEAWEYLEAHDIPLFLVRDNVWFGYNIVECVEENADDPTKCKKPRDEAIAEPSPMSLQTNIPDNITYLDVTDCYCDDDYCYPVVGNMITHFDSNHFTSTFSETFAPIIGPEIKATLEKLKQTKRDLPKR</sequence>
<feature type="transmembrane region" description="Helical" evidence="4">
    <location>
        <begin position="284"/>
        <end position="303"/>
    </location>
</feature>
<dbReference type="PANTHER" id="PTHR23028">
    <property type="entry name" value="ACETYLTRANSFERASE"/>
    <property type="match status" value="1"/>
</dbReference>
<proteinExistence type="inferred from homology"/>
<dbReference type="Proteomes" id="UP000700212">
    <property type="component" value="Unassembled WGS sequence"/>
</dbReference>
<dbReference type="GO" id="GO:0016020">
    <property type="term" value="C:membrane"/>
    <property type="evidence" value="ECO:0007669"/>
    <property type="project" value="TreeGrafter"/>
</dbReference>
<dbReference type="PANTHER" id="PTHR23028:SF53">
    <property type="entry name" value="ACYL_TRANSF_3 DOMAIN-CONTAINING PROTEIN"/>
    <property type="match status" value="1"/>
</dbReference>
<accession>A0A921NA85</accession>
<evidence type="ECO:0000259" key="6">
    <source>
        <dbReference type="Pfam" id="PF19040"/>
    </source>
</evidence>
<keyword evidence="3" id="KW-0175">Coiled coil</keyword>
<dbReference type="GO" id="GO:0009103">
    <property type="term" value="P:lipopolysaccharide biosynthetic process"/>
    <property type="evidence" value="ECO:0007669"/>
    <property type="project" value="TreeGrafter"/>
</dbReference>
<evidence type="ECO:0000256" key="4">
    <source>
        <dbReference type="SAM" id="Phobius"/>
    </source>
</evidence>
<keyword evidence="7" id="KW-0808">Transferase</keyword>
<feature type="transmembrane region" description="Helical" evidence="4">
    <location>
        <begin position="144"/>
        <end position="163"/>
    </location>
</feature>
<gene>
    <name evidence="7" type="ORF">K8V30_01095</name>
</gene>
<dbReference type="InterPro" id="IPR050879">
    <property type="entry name" value="Acyltransferase_3"/>
</dbReference>
<feature type="domain" description="Acyltransferase 3" evidence="5">
    <location>
        <begin position="10"/>
        <end position="337"/>
    </location>
</feature>
<feature type="transmembrane region" description="Helical" evidence="4">
    <location>
        <begin position="77"/>
        <end position="95"/>
    </location>
</feature>
<keyword evidence="4" id="KW-0472">Membrane</keyword>
<feature type="transmembrane region" description="Helical" evidence="4">
    <location>
        <begin position="323"/>
        <end position="343"/>
    </location>
</feature>
<dbReference type="AlphaFoldDB" id="A0A921NA85"/>
<evidence type="ECO:0000256" key="1">
    <source>
        <dbReference type="ARBA" id="ARBA00004370"/>
    </source>
</evidence>
<dbReference type="GO" id="GO:0016747">
    <property type="term" value="F:acyltransferase activity, transferring groups other than amino-acyl groups"/>
    <property type="evidence" value="ECO:0007669"/>
    <property type="project" value="InterPro"/>
</dbReference>
<evidence type="ECO:0000259" key="5">
    <source>
        <dbReference type="Pfam" id="PF01757"/>
    </source>
</evidence>
<feature type="transmembrane region" description="Helical" evidence="4">
    <location>
        <begin position="35"/>
        <end position="56"/>
    </location>
</feature>
<comment type="similarity">
    <text evidence="2">Belongs to the acyltransferase 3 family.</text>
</comment>
<dbReference type="Pfam" id="PF19040">
    <property type="entry name" value="SGNH"/>
    <property type="match status" value="1"/>
</dbReference>
<organism evidence="7 8">
    <name type="scientific">Metalysinibacillus jejuensis</name>
    <dbReference type="NCBI Taxonomy" id="914327"/>
    <lineage>
        <taxon>Bacteria</taxon>
        <taxon>Bacillati</taxon>
        <taxon>Bacillota</taxon>
        <taxon>Bacilli</taxon>
        <taxon>Bacillales</taxon>
        <taxon>Caryophanaceae</taxon>
        <taxon>Metalysinibacillus</taxon>
    </lineage>
</organism>
<feature type="coiled-coil region" evidence="3">
    <location>
        <begin position="380"/>
        <end position="415"/>
    </location>
</feature>
<feature type="transmembrane region" description="Helical" evidence="4">
    <location>
        <begin position="198"/>
        <end position="220"/>
    </location>
</feature>
<dbReference type="InterPro" id="IPR043968">
    <property type="entry name" value="SGNH"/>
</dbReference>